<proteinExistence type="predicted"/>
<dbReference type="SUPFAM" id="SSF51905">
    <property type="entry name" value="FAD/NAD(P)-binding domain"/>
    <property type="match status" value="1"/>
</dbReference>
<comment type="caution">
    <text evidence="2">The sequence shown here is derived from an EMBL/GenBank/DDBJ whole genome shotgun (WGS) entry which is preliminary data.</text>
</comment>
<keyword evidence="3" id="KW-1185">Reference proteome</keyword>
<reference evidence="2" key="1">
    <citation type="submission" date="2022-03" db="EMBL/GenBank/DDBJ databases">
        <title>Gramella crocea sp. nov., isolated from activated sludge of a seafood processing plant.</title>
        <authorList>
            <person name="Zhang X."/>
        </authorList>
    </citation>
    <scope>NUCLEOTIDE SEQUENCE</scope>
    <source>
        <strain evidence="2">YJ019</strain>
    </source>
</reference>
<dbReference type="GO" id="GO:0071949">
    <property type="term" value="F:FAD binding"/>
    <property type="evidence" value="ECO:0007669"/>
    <property type="project" value="InterPro"/>
</dbReference>
<dbReference type="PANTHER" id="PTHR42685">
    <property type="entry name" value="GERANYLGERANYL DIPHOSPHATE REDUCTASE"/>
    <property type="match status" value="1"/>
</dbReference>
<protein>
    <submittedName>
        <fullName evidence="2">NAD(P)/FAD-dependent oxidoreductase</fullName>
    </submittedName>
</protein>
<dbReference type="PRINTS" id="PR00420">
    <property type="entry name" value="RNGMNOXGNASE"/>
</dbReference>
<dbReference type="PANTHER" id="PTHR42685:SF22">
    <property type="entry name" value="CONDITIONED MEDIUM FACTOR RECEPTOR 1"/>
    <property type="match status" value="1"/>
</dbReference>
<evidence type="ECO:0000259" key="1">
    <source>
        <dbReference type="Pfam" id="PF01494"/>
    </source>
</evidence>
<evidence type="ECO:0000313" key="3">
    <source>
        <dbReference type="Proteomes" id="UP001139226"/>
    </source>
</evidence>
<dbReference type="InterPro" id="IPR036188">
    <property type="entry name" value="FAD/NAD-bd_sf"/>
</dbReference>
<dbReference type="InterPro" id="IPR002938">
    <property type="entry name" value="FAD-bd"/>
</dbReference>
<dbReference type="AlphaFoldDB" id="A0A9X1V308"/>
<sequence>MRKAQVIIIGGGLAGLTAAIHLSQHNLEVILIEKESYPHHKVCGEYLSSEVFPYLNSLEINLATFRPPEINHLEFSSISGNSISCELEMGGIGISRYSMDNYLFEKTKALGCKFIQATVTSVKFKNDHFMVFTQDENYSSEFVLGAFGKRSNLDKSLKRDFVENRSGWLAVKAHYKTKSVDFPSNKVYLHNFKGGYCGLSKTELNTINVCYLATYSSFKEYRSTDDFREEVLMRNPHLREFFVTSEIAMARELSIGQVSFEKKSLIEDHILMLGDSAGLIHPLCGNGMAMAIHSAKIASEKILQFYSNEHFYRLDVEKSYKEEWRKEFAIRLRSGRILQRLLLNQTASEVSLKLINRIPGLLPQIIKRTHGKKVYA</sequence>
<gene>
    <name evidence="2" type="ORF">ML462_08050</name>
</gene>
<organism evidence="2 3">
    <name type="scientific">Christiangramia lutea</name>
    <dbReference type="NCBI Taxonomy" id="1607951"/>
    <lineage>
        <taxon>Bacteria</taxon>
        <taxon>Pseudomonadati</taxon>
        <taxon>Bacteroidota</taxon>
        <taxon>Flavobacteriia</taxon>
        <taxon>Flavobacteriales</taxon>
        <taxon>Flavobacteriaceae</taxon>
        <taxon>Christiangramia</taxon>
    </lineage>
</organism>
<evidence type="ECO:0000313" key="2">
    <source>
        <dbReference type="EMBL" id="MCH4823126.1"/>
    </source>
</evidence>
<accession>A0A9X1V308</accession>
<dbReference type="Gene3D" id="3.50.50.60">
    <property type="entry name" value="FAD/NAD(P)-binding domain"/>
    <property type="match status" value="1"/>
</dbReference>
<feature type="domain" description="FAD-binding" evidence="1">
    <location>
        <begin position="4"/>
        <end position="307"/>
    </location>
</feature>
<dbReference type="EMBL" id="JAKVTV010000002">
    <property type="protein sequence ID" value="MCH4823126.1"/>
    <property type="molecule type" value="Genomic_DNA"/>
</dbReference>
<dbReference type="InterPro" id="IPR050407">
    <property type="entry name" value="Geranylgeranyl_reductase"/>
</dbReference>
<dbReference type="Proteomes" id="UP001139226">
    <property type="component" value="Unassembled WGS sequence"/>
</dbReference>
<dbReference type="Pfam" id="PF01494">
    <property type="entry name" value="FAD_binding_3"/>
    <property type="match status" value="1"/>
</dbReference>
<name>A0A9X1V308_9FLAO</name>
<dbReference type="RefSeq" id="WP_240713294.1">
    <property type="nucleotide sequence ID" value="NZ_JAKVTV010000002.1"/>
</dbReference>